<gene>
    <name evidence="12" type="ORF">K489DRAFT_366384</name>
</gene>
<dbReference type="PANTHER" id="PTHR31145:SF7">
    <property type="entry name" value="TRP-LIKE ION CHANNEL"/>
    <property type="match status" value="1"/>
</dbReference>
<feature type="transmembrane region" description="Helical" evidence="8">
    <location>
        <begin position="422"/>
        <end position="443"/>
    </location>
</feature>
<dbReference type="InterPro" id="IPR032800">
    <property type="entry name" value="TRP_N"/>
</dbReference>
<feature type="domain" description="ML-like" evidence="10">
    <location>
        <begin position="52"/>
        <end position="193"/>
    </location>
</feature>
<dbReference type="OrthoDB" id="5377623at2759"/>
<name>A0A6J3MHN1_9PEZI</name>
<evidence type="ECO:0000256" key="2">
    <source>
        <dbReference type="ARBA" id="ARBA00010642"/>
    </source>
</evidence>
<dbReference type="Pfam" id="PF14558">
    <property type="entry name" value="TRP_N"/>
    <property type="match status" value="1"/>
</dbReference>
<dbReference type="Pfam" id="PF06011">
    <property type="entry name" value="TRP"/>
    <property type="match status" value="1"/>
</dbReference>
<dbReference type="GeneID" id="54360569"/>
<dbReference type="SMART" id="SM01320">
    <property type="entry name" value="TRP_N"/>
    <property type="match status" value="1"/>
</dbReference>
<reference evidence="12" key="3">
    <citation type="submission" date="2025-08" db="UniProtKB">
        <authorList>
            <consortium name="RefSeq"/>
        </authorList>
    </citation>
    <scope>IDENTIFICATION</scope>
    <source>
        <strain evidence="12">CBS 342.82</strain>
    </source>
</reference>
<reference evidence="12" key="2">
    <citation type="submission" date="2020-04" db="EMBL/GenBank/DDBJ databases">
        <authorList>
            <consortium name="NCBI Genome Project"/>
        </authorList>
    </citation>
    <scope>NUCLEOTIDE SEQUENCE</scope>
    <source>
        <strain evidence="12">CBS 342.82</strain>
    </source>
</reference>
<evidence type="ECO:0000256" key="9">
    <source>
        <dbReference type="SAM" id="SignalP"/>
    </source>
</evidence>
<evidence type="ECO:0000256" key="6">
    <source>
        <dbReference type="ARBA" id="ARBA00023136"/>
    </source>
</evidence>
<comment type="subcellular location">
    <subcellularLocation>
        <location evidence="1">Membrane</location>
        <topology evidence="1">Multi-pass membrane protein</topology>
    </subcellularLocation>
</comment>
<keyword evidence="6 8" id="KW-0472">Membrane</keyword>
<keyword evidence="4 9" id="KW-0732">Signal</keyword>
<evidence type="ECO:0000256" key="4">
    <source>
        <dbReference type="ARBA" id="ARBA00022729"/>
    </source>
</evidence>
<keyword evidence="5 8" id="KW-1133">Transmembrane helix</keyword>
<dbReference type="InterPro" id="IPR010308">
    <property type="entry name" value="TRP_C"/>
</dbReference>
<dbReference type="RefSeq" id="XP_033464235.1">
    <property type="nucleotide sequence ID" value="XM_033602769.1"/>
</dbReference>
<evidence type="ECO:0000313" key="11">
    <source>
        <dbReference type="Proteomes" id="UP000504637"/>
    </source>
</evidence>
<feature type="transmembrane region" description="Helical" evidence="8">
    <location>
        <begin position="501"/>
        <end position="522"/>
    </location>
</feature>
<feature type="transmembrane region" description="Helical" evidence="8">
    <location>
        <begin position="697"/>
        <end position="726"/>
    </location>
</feature>
<dbReference type="GO" id="GO:0055085">
    <property type="term" value="P:transmembrane transport"/>
    <property type="evidence" value="ECO:0007669"/>
    <property type="project" value="TreeGrafter"/>
</dbReference>
<feature type="region of interest" description="Disordered" evidence="7">
    <location>
        <begin position="769"/>
        <end position="847"/>
    </location>
</feature>
<keyword evidence="11" id="KW-1185">Reference proteome</keyword>
<accession>A0A6J3MHN1</accession>
<feature type="transmembrane region" description="Helical" evidence="8">
    <location>
        <begin position="464"/>
        <end position="489"/>
    </location>
</feature>
<feature type="transmembrane region" description="Helical" evidence="8">
    <location>
        <begin position="231"/>
        <end position="254"/>
    </location>
</feature>
<evidence type="ECO:0000256" key="7">
    <source>
        <dbReference type="SAM" id="MobiDB-lite"/>
    </source>
</evidence>
<feature type="transmembrane region" description="Helical" evidence="8">
    <location>
        <begin position="197"/>
        <end position="219"/>
    </location>
</feature>
<feature type="region of interest" description="Disordered" evidence="7">
    <location>
        <begin position="879"/>
        <end position="1023"/>
    </location>
</feature>
<keyword evidence="3 8" id="KW-0812">Transmembrane</keyword>
<dbReference type="InterPro" id="IPR040241">
    <property type="entry name" value="TRP_Flc/Pkd2-like"/>
</dbReference>
<evidence type="ECO:0000259" key="10">
    <source>
        <dbReference type="SMART" id="SM01320"/>
    </source>
</evidence>
<proteinExistence type="inferred from homology"/>
<dbReference type="PANTHER" id="PTHR31145">
    <property type="entry name" value="INTEGRAL MEMBRANE PROTEIN (AFU_ORTHOLOGUE AFUA_7G01610)"/>
    <property type="match status" value="1"/>
</dbReference>
<feature type="compositionally biased region" description="Low complexity" evidence="7">
    <location>
        <begin position="947"/>
        <end position="966"/>
    </location>
</feature>
<comment type="similarity">
    <text evidence="2">Belongs to the transient receptor potential (TRP) ion channel family.</text>
</comment>
<evidence type="ECO:0000256" key="8">
    <source>
        <dbReference type="SAM" id="Phobius"/>
    </source>
</evidence>
<dbReference type="AlphaFoldDB" id="A0A6J3MHN1"/>
<protein>
    <submittedName>
        <fullName evidence="12">TRP-domain-containing protein</fullName>
    </submittedName>
</protein>
<feature type="signal peptide" evidence="9">
    <location>
        <begin position="1"/>
        <end position="24"/>
    </location>
</feature>
<dbReference type="GO" id="GO:0009272">
    <property type="term" value="P:fungal-type cell wall biogenesis"/>
    <property type="evidence" value="ECO:0007669"/>
    <property type="project" value="TreeGrafter"/>
</dbReference>
<feature type="compositionally biased region" description="Polar residues" evidence="7">
    <location>
        <begin position="808"/>
        <end position="819"/>
    </location>
</feature>
<dbReference type="GO" id="GO:0016020">
    <property type="term" value="C:membrane"/>
    <property type="evidence" value="ECO:0007669"/>
    <property type="project" value="UniProtKB-SubCell"/>
</dbReference>
<evidence type="ECO:0000256" key="5">
    <source>
        <dbReference type="ARBA" id="ARBA00022989"/>
    </source>
</evidence>
<feature type="transmembrane region" description="Helical" evidence="8">
    <location>
        <begin position="638"/>
        <end position="657"/>
    </location>
</feature>
<evidence type="ECO:0000256" key="3">
    <source>
        <dbReference type="ARBA" id="ARBA00022692"/>
    </source>
</evidence>
<organism evidence="12">
    <name type="scientific">Dissoconium aciculare CBS 342.82</name>
    <dbReference type="NCBI Taxonomy" id="1314786"/>
    <lineage>
        <taxon>Eukaryota</taxon>
        <taxon>Fungi</taxon>
        <taxon>Dikarya</taxon>
        <taxon>Ascomycota</taxon>
        <taxon>Pezizomycotina</taxon>
        <taxon>Dothideomycetes</taxon>
        <taxon>Dothideomycetidae</taxon>
        <taxon>Mycosphaerellales</taxon>
        <taxon>Dissoconiaceae</taxon>
        <taxon>Dissoconium</taxon>
    </lineage>
</organism>
<evidence type="ECO:0000256" key="1">
    <source>
        <dbReference type="ARBA" id="ARBA00004141"/>
    </source>
</evidence>
<feature type="transmembrane region" description="Helical" evidence="8">
    <location>
        <begin position="669"/>
        <end position="691"/>
    </location>
</feature>
<reference evidence="12" key="1">
    <citation type="submission" date="2020-01" db="EMBL/GenBank/DDBJ databases">
        <authorList>
            <consortium name="DOE Joint Genome Institute"/>
            <person name="Haridas S."/>
            <person name="Albert R."/>
            <person name="Binder M."/>
            <person name="Bloem J."/>
            <person name="Labutti K."/>
            <person name="Salamov A."/>
            <person name="Andreopoulos B."/>
            <person name="Baker S.E."/>
            <person name="Barry K."/>
            <person name="Bills G."/>
            <person name="Bluhm B.H."/>
            <person name="Cannon C."/>
            <person name="Castanera R."/>
            <person name="Culley D.E."/>
            <person name="Daum C."/>
            <person name="Ezra D."/>
            <person name="Gonzalez J.B."/>
            <person name="Henrissat B."/>
            <person name="Kuo A."/>
            <person name="Liang C."/>
            <person name="Lipzen A."/>
            <person name="Lutzoni F."/>
            <person name="Magnuson J."/>
            <person name="Mondo S."/>
            <person name="Nolan M."/>
            <person name="Ohm R."/>
            <person name="Pangilinan J."/>
            <person name="Park H.-J."/>
            <person name="Ramirez L."/>
            <person name="Alfaro M."/>
            <person name="Sun H."/>
            <person name="Tritt A."/>
            <person name="Yoshinaga Y."/>
            <person name="Zwiers L.-H."/>
            <person name="Turgeon B.G."/>
            <person name="Goodwin S.B."/>
            <person name="Spatafora J.W."/>
            <person name="Crous P.W."/>
            <person name="Grigoriev I.V."/>
        </authorList>
    </citation>
    <scope>NUCLEOTIDE SEQUENCE</scope>
    <source>
        <strain evidence="12">CBS 342.82</strain>
    </source>
</reference>
<evidence type="ECO:0000313" key="12">
    <source>
        <dbReference type="RefSeq" id="XP_033464235.1"/>
    </source>
</evidence>
<dbReference type="Proteomes" id="UP000504637">
    <property type="component" value="Unplaced"/>
</dbReference>
<feature type="chain" id="PRO_5026804217" evidence="9">
    <location>
        <begin position="25"/>
        <end position="1023"/>
    </location>
</feature>
<sequence>MISRLRMGLLVLFACLGFLHVAQAQSSSGGPRYVTYVGTDGNAIALEDNRRPALYTQNFGECMGGSAIDLYRFDAAYYQDNMTVVFHLAGNSNLYNQSLMMYIGVFAYGQRRFDLVFNPCRANIASLCPVNSSVPISAQGIIPVAPSDVENIPAIALSIPDFEGEAILRIFSNDTQQQISCYSAVVTNGASFGQPQAVGTTLGVFAMIAVLASFATAIYGESITTMRLHYAHSMSVGVVFAVFQHIFFSGALSLNWPSVLVAWWSNFAWAGGMIRTASMQSSIDSVIGNSVGNTTRVGAAQAGSAQSSSFGGGFRASSIYGRAISSAVDHVANSVIGRGIASSIYERDSSMLLESDLTQHTIEKRLAQRLMSRDVIADASTGYSWYGHKVYEGLPLPGNFSGFAGTLSLEEIRLSNAFMTGLLWFLILLFSVVGAVVLFKWLVEALIRIKFVKVNRLRFFREHWIGYAGLAGLRTCFIAFFMIMFLTMFQFTYPTSAAVNAIAAIFFIIFFVGMLGAALYAVRSQKHKTGVVRPAGRKFERTTILGKIPWLRRAKADPTAVAQPDLSEIGEDKTLKSTDVSILEDPAPVGIHDDEEYIKKFGWLAARFRRTRWWFFTFWLGYEFLRAAFYGGSSGAPMTQVIGLLVIEVVAWGFIIWARPFEGQRLNFIVVWCLSFSKVATLGLSLAFLIQFNVGRIITTAIGIVIIVIQGILVIITLVAILLGAISSYMSVSRNQEDFRPRKWAARREKYFDHLDRVVNDLPAGPKPKKVKKVKVKPVPPPEPVPGFEVRNTRRLTKIEDEDADFTTEMQSGVDNSRISLDYDQPRSPTMGASVGRNMGGSSRPASIMSVRSQASLPYGARPHRPSWSTRDMPAFADREYNARENGSLDISRPPIHHEITPPSPTLDQAKSPSRKHFRHSLGSSPAAVRPRESFEQAPTRAFENVPMPSSRPRADSSSRPASRNSYMMHEADDLDREPRPLNKRASWGANSHHRSQSVLEPAREADEIPPMPALPAKRSDSD</sequence>